<sequence>MASKASAPENENLLAGLYEAIRALDRRVVVGIAVACGFILVAVCACCIKVLTRKRQGVYASAEKSLEQGRKKDEEEREEILADVYGRSSPGAEDDLGEDDAALKKAWQVIEGDQSSDDDNVLVPARDAEDFFGPGPGDAEEIFLKQLRAGAALACSLVLLAPLPALTPSAVEGKGGAGLKRRRTTRRKRGPPAASCPAHCSGSAQRAPSRQLRSGAAALACWFPSGTSTCECGQADESSWISPDGLGWRVRLEYSLLL</sequence>
<proteinExistence type="predicted"/>
<feature type="compositionally biased region" description="Basic and acidic residues" evidence="1">
    <location>
        <begin position="64"/>
        <end position="74"/>
    </location>
</feature>
<feature type="compositionally biased region" description="Basic residues" evidence="1">
    <location>
        <begin position="179"/>
        <end position="190"/>
    </location>
</feature>
<evidence type="ECO:0000313" key="4">
    <source>
        <dbReference type="Proteomes" id="UP001189429"/>
    </source>
</evidence>
<dbReference type="EMBL" id="CAUYUJ010019270">
    <property type="protein sequence ID" value="CAK0889815.1"/>
    <property type="molecule type" value="Genomic_DNA"/>
</dbReference>
<keyword evidence="2" id="KW-0472">Membrane</keyword>
<comment type="caution">
    <text evidence="3">The sequence shown here is derived from an EMBL/GenBank/DDBJ whole genome shotgun (WGS) entry which is preliminary data.</text>
</comment>
<reference evidence="3" key="1">
    <citation type="submission" date="2023-10" db="EMBL/GenBank/DDBJ databases">
        <authorList>
            <person name="Chen Y."/>
            <person name="Shah S."/>
            <person name="Dougan E. K."/>
            <person name="Thang M."/>
            <person name="Chan C."/>
        </authorList>
    </citation>
    <scope>NUCLEOTIDE SEQUENCE [LARGE SCALE GENOMIC DNA]</scope>
</reference>
<protein>
    <recommendedName>
        <fullName evidence="5">Transmembrane protein</fullName>
    </recommendedName>
</protein>
<keyword evidence="4" id="KW-1185">Reference proteome</keyword>
<gene>
    <name evidence="3" type="ORF">PCOR1329_LOCUS70242</name>
</gene>
<feature type="transmembrane region" description="Helical" evidence="2">
    <location>
        <begin position="28"/>
        <end position="51"/>
    </location>
</feature>
<feature type="region of interest" description="Disordered" evidence="1">
    <location>
        <begin position="171"/>
        <end position="205"/>
    </location>
</feature>
<organism evidence="3 4">
    <name type="scientific">Prorocentrum cordatum</name>
    <dbReference type="NCBI Taxonomy" id="2364126"/>
    <lineage>
        <taxon>Eukaryota</taxon>
        <taxon>Sar</taxon>
        <taxon>Alveolata</taxon>
        <taxon>Dinophyceae</taxon>
        <taxon>Prorocentrales</taxon>
        <taxon>Prorocentraceae</taxon>
        <taxon>Prorocentrum</taxon>
    </lineage>
</organism>
<name>A0ABN9WSR0_9DINO</name>
<evidence type="ECO:0000256" key="1">
    <source>
        <dbReference type="SAM" id="MobiDB-lite"/>
    </source>
</evidence>
<evidence type="ECO:0000256" key="2">
    <source>
        <dbReference type="SAM" id="Phobius"/>
    </source>
</evidence>
<keyword evidence="2" id="KW-1133">Transmembrane helix</keyword>
<dbReference type="Proteomes" id="UP001189429">
    <property type="component" value="Unassembled WGS sequence"/>
</dbReference>
<evidence type="ECO:0000313" key="3">
    <source>
        <dbReference type="EMBL" id="CAK0889815.1"/>
    </source>
</evidence>
<evidence type="ECO:0008006" key="5">
    <source>
        <dbReference type="Google" id="ProtNLM"/>
    </source>
</evidence>
<keyword evidence="2" id="KW-0812">Transmembrane</keyword>
<feature type="region of interest" description="Disordered" evidence="1">
    <location>
        <begin position="63"/>
        <end position="97"/>
    </location>
</feature>
<accession>A0ABN9WSR0</accession>